<dbReference type="AlphaFoldDB" id="A0A7G1G1U4"/>
<dbReference type="Pfam" id="PF00535">
    <property type="entry name" value="Glycos_transf_2"/>
    <property type="match status" value="1"/>
</dbReference>
<proteinExistence type="predicted"/>
<evidence type="ECO:0000313" key="3">
    <source>
        <dbReference type="Proteomes" id="UP000516361"/>
    </source>
</evidence>
<evidence type="ECO:0000259" key="1">
    <source>
        <dbReference type="Pfam" id="PF00535"/>
    </source>
</evidence>
<dbReference type="SUPFAM" id="SSF53448">
    <property type="entry name" value="Nucleotide-diphospho-sugar transferases"/>
    <property type="match status" value="1"/>
</dbReference>
<dbReference type="CDD" id="cd00761">
    <property type="entry name" value="Glyco_tranf_GTA_type"/>
    <property type="match status" value="1"/>
</dbReference>
<dbReference type="InterPro" id="IPR029044">
    <property type="entry name" value="Nucleotide-diphossugar_trans"/>
</dbReference>
<dbReference type="EMBL" id="AP018712">
    <property type="protein sequence ID" value="BBE30231.1"/>
    <property type="molecule type" value="Genomic_DNA"/>
</dbReference>
<dbReference type="Gene3D" id="3.90.550.10">
    <property type="entry name" value="Spore Coat Polysaccharide Biosynthesis Protein SpsA, Chain A"/>
    <property type="match status" value="1"/>
</dbReference>
<feature type="domain" description="Glycosyltransferase 2-like" evidence="1">
    <location>
        <begin position="4"/>
        <end position="48"/>
    </location>
</feature>
<gene>
    <name evidence="2" type="ORF">OSSY52_03720</name>
</gene>
<keyword evidence="3" id="KW-1185">Reference proteome</keyword>
<sequence length="59" mass="6881">MYKNKKDNRIKLIKLEKNSDATVSRNIAIKEANGKYIAFLDSNDLWKKTIMNLLLLNIN</sequence>
<protein>
    <recommendedName>
        <fullName evidence="1">Glycosyltransferase 2-like domain-containing protein</fullName>
    </recommendedName>
</protein>
<name>A0A7G1G1U4_9BACT</name>
<dbReference type="KEGG" id="ocy:OSSY52_03720"/>
<dbReference type="Proteomes" id="UP000516361">
    <property type="component" value="Chromosome"/>
</dbReference>
<dbReference type="InterPro" id="IPR001173">
    <property type="entry name" value="Glyco_trans_2-like"/>
</dbReference>
<evidence type="ECO:0000313" key="2">
    <source>
        <dbReference type="EMBL" id="BBE30231.1"/>
    </source>
</evidence>
<reference evidence="2 3" key="1">
    <citation type="submission" date="2018-06" db="EMBL/GenBank/DDBJ databases">
        <title>Genome sequencing of Oceanotoga sp. sy52.</title>
        <authorList>
            <person name="Mori K."/>
        </authorList>
    </citation>
    <scope>NUCLEOTIDE SEQUENCE [LARGE SCALE GENOMIC DNA]</scope>
    <source>
        <strain evidence="3">sy52</strain>
    </source>
</reference>
<accession>A0A7G1G1U4</accession>
<organism evidence="2 3">
    <name type="scientific">Tepiditoga spiralis</name>
    <dbReference type="NCBI Taxonomy" id="2108365"/>
    <lineage>
        <taxon>Bacteria</taxon>
        <taxon>Thermotogati</taxon>
        <taxon>Thermotogota</taxon>
        <taxon>Thermotogae</taxon>
        <taxon>Petrotogales</taxon>
        <taxon>Petrotogaceae</taxon>
        <taxon>Tepiditoga</taxon>
    </lineage>
</organism>
<dbReference type="InParanoid" id="A0A7G1G1U4"/>
<dbReference type="RefSeq" id="WP_190615353.1">
    <property type="nucleotide sequence ID" value="NZ_AP018712.1"/>
</dbReference>